<accession>A0AAW4MVJ6</accession>
<reference evidence="4 7" key="1">
    <citation type="submission" date="2021-06" db="EMBL/GenBank/DDBJ databases">
        <title>Collection of gut derived symbiotic bacterial strains cultured from healthy donors.</title>
        <authorList>
            <person name="Lin H."/>
            <person name="Littmann E."/>
            <person name="Pamer E.G."/>
        </authorList>
    </citation>
    <scope>NUCLEOTIDE SEQUENCE</scope>
    <source>
        <strain evidence="5 7">MSK.21.70</strain>
        <strain evidence="4">MSK.21.82</strain>
    </source>
</reference>
<proteinExistence type="predicted"/>
<dbReference type="AlphaFoldDB" id="A0AAW4MVJ6"/>
<feature type="domain" description="Prolow-density lipoprotein receptor-related protein 1-like beta-propeller" evidence="3">
    <location>
        <begin position="145"/>
        <end position="395"/>
    </location>
</feature>
<comment type="caution">
    <text evidence="4">The sequence shown here is derived from an EMBL/GenBank/DDBJ whole genome shotgun (WGS) entry which is preliminary data.</text>
</comment>
<sequence length="412" mass="47069">MICPTCHKEIPEGSHFCPYCGTPLDDQCPHCGHQNIPHAKFCSYCGKPLGPASNARRPQGSFIPTSRIYQEEEKTYEPEKVSRKINWKVVIISVLVLILATTGAQYYLNHSDNIKWADGNSSTSEITETMSSVFSLKKTTDTEQYSNLSNDGSVAANDHYIFMSNTDNQLVKLDKDMNVVKTYDVKYATYLNLVGEKLYYTDKDHHICVLDTKTEKTETLQDVSAFYMTYHDNKLYYQNDGDKESLYAYDISSKASTKLLDQHIYNMSFDGDIIYLTGKSSIISYNMTTQATDTIYNEQVFGSVYKDGYLYFVTTKMGIGRVNVKTKASQIILNDIAYSMFTMSDKAIYYVGSDAKMYRLDFENKEPTAIYQFQSHRFGGMQIVNDHLFVKDNQDWKVVNTSNTKYAVIFEN</sequence>
<evidence type="ECO:0000313" key="7">
    <source>
        <dbReference type="Proteomes" id="UP001197492"/>
    </source>
</evidence>
<organism evidence="4 6">
    <name type="scientific">Catenibacterium mitsuokai</name>
    <dbReference type="NCBI Taxonomy" id="100886"/>
    <lineage>
        <taxon>Bacteria</taxon>
        <taxon>Bacillati</taxon>
        <taxon>Bacillota</taxon>
        <taxon>Erysipelotrichia</taxon>
        <taxon>Erysipelotrichales</taxon>
        <taxon>Coprobacillaceae</taxon>
        <taxon>Catenibacterium</taxon>
    </lineage>
</organism>
<dbReference type="Proteomes" id="UP001197492">
    <property type="component" value="Unassembled WGS sequence"/>
</dbReference>
<evidence type="ECO:0000313" key="4">
    <source>
        <dbReference type="EMBL" id="MBV3383687.1"/>
    </source>
</evidence>
<evidence type="ECO:0000256" key="1">
    <source>
        <dbReference type="SAM" id="Phobius"/>
    </source>
</evidence>
<gene>
    <name evidence="4" type="ORF">KSV97_10800</name>
    <name evidence="5" type="ORF">KSW06_10900</name>
</gene>
<evidence type="ECO:0000259" key="2">
    <source>
        <dbReference type="Pfam" id="PF12773"/>
    </source>
</evidence>
<feature type="domain" description="DZANK-type" evidence="2">
    <location>
        <begin position="3"/>
        <end position="46"/>
    </location>
</feature>
<dbReference type="Proteomes" id="UP001196408">
    <property type="component" value="Unassembled WGS sequence"/>
</dbReference>
<name>A0AAW4MVJ6_9FIRM</name>
<keyword evidence="1" id="KW-0812">Transmembrane</keyword>
<evidence type="ECO:0000259" key="3">
    <source>
        <dbReference type="Pfam" id="PF16472"/>
    </source>
</evidence>
<dbReference type="Pfam" id="PF16472">
    <property type="entry name" value="DUF5050"/>
    <property type="match status" value="1"/>
</dbReference>
<dbReference type="InterPro" id="IPR032485">
    <property type="entry name" value="LRP1-like_beta_prop"/>
</dbReference>
<keyword evidence="7" id="KW-1185">Reference proteome</keyword>
<keyword evidence="1" id="KW-0472">Membrane</keyword>
<dbReference type="EMBL" id="JAHOEF010000112">
    <property type="protein sequence ID" value="MBV3383687.1"/>
    <property type="molecule type" value="Genomic_DNA"/>
</dbReference>
<dbReference type="EMBL" id="JAHOEL010000116">
    <property type="protein sequence ID" value="MBV3393738.1"/>
    <property type="molecule type" value="Genomic_DNA"/>
</dbReference>
<dbReference type="InterPro" id="IPR025874">
    <property type="entry name" value="DZR"/>
</dbReference>
<dbReference type="RefSeq" id="WP_217748326.1">
    <property type="nucleotide sequence ID" value="NZ_JAHOEB010000113.1"/>
</dbReference>
<evidence type="ECO:0000313" key="5">
    <source>
        <dbReference type="EMBL" id="MBV3393738.1"/>
    </source>
</evidence>
<keyword evidence="1" id="KW-1133">Transmembrane helix</keyword>
<protein>
    <submittedName>
        <fullName evidence="4">DUF5050 domain-containing protein</fullName>
    </submittedName>
</protein>
<evidence type="ECO:0000313" key="6">
    <source>
        <dbReference type="Proteomes" id="UP001196408"/>
    </source>
</evidence>
<dbReference type="Pfam" id="PF12773">
    <property type="entry name" value="DZR"/>
    <property type="match status" value="1"/>
</dbReference>
<feature type="transmembrane region" description="Helical" evidence="1">
    <location>
        <begin position="89"/>
        <end position="108"/>
    </location>
</feature>